<evidence type="ECO:0000256" key="4">
    <source>
        <dbReference type="ARBA" id="ARBA00022475"/>
    </source>
</evidence>
<keyword evidence="7 11" id="KW-0418">Kinase</keyword>
<feature type="domain" description="Signal transduction histidine kinase dimerisation/phosphoacceptor" evidence="10">
    <location>
        <begin position="236"/>
        <end position="304"/>
    </location>
</feature>
<feature type="transmembrane region" description="Helical" evidence="9">
    <location>
        <begin position="6"/>
        <end position="25"/>
    </location>
</feature>
<keyword evidence="8" id="KW-0067">ATP-binding</keyword>
<evidence type="ECO:0000256" key="8">
    <source>
        <dbReference type="ARBA" id="ARBA00022840"/>
    </source>
</evidence>
<dbReference type="EC" id="2.7.13.3" evidence="3"/>
<comment type="catalytic activity">
    <reaction evidence="1">
        <text>ATP + protein L-histidine = ADP + protein N-phospho-L-histidine.</text>
        <dbReference type="EC" id="2.7.13.3"/>
    </reaction>
</comment>
<keyword evidence="4" id="KW-1003">Cell membrane</keyword>
<evidence type="ECO:0000256" key="5">
    <source>
        <dbReference type="ARBA" id="ARBA00022679"/>
    </source>
</evidence>
<accession>A0AB39UTX2</accession>
<proteinExistence type="predicted"/>
<evidence type="ECO:0000313" key="11">
    <source>
        <dbReference type="EMBL" id="XDT71575.1"/>
    </source>
</evidence>
<comment type="subcellular location">
    <subcellularLocation>
        <location evidence="2">Cell membrane</location>
        <topology evidence="2">Multi-pass membrane protein</topology>
    </subcellularLocation>
</comment>
<gene>
    <name evidence="11" type="ORF">AAIA72_12255</name>
</gene>
<dbReference type="KEGG" id="tcd:AAIA72_12255"/>
<organism evidence="11">
    <name type="scientific">Thermohahella caldifontis</name>
    <dbReference type="NCBI Taxonomy" id="3142973"/>
    <lineage>
        <taxon>Bacteria</taxon>
        <taxon>Pseudomonadati</taxon>
        <taxon>Pseudomonadota</taxon>
        <taxon>Gammaproteobacteria</taxon>
        <taxon>Oceanospirillales</taxon>
        <taxon>Hahellaceae</taxon>
        <taxon>Thermohahella</taxon>
    </lineage>
</organism>
<name>A0AB39UTX2_9GAMM</name>
<dbReference type="SUPFAM" id="SSF47384">
    <property type="entry name" value="Homodimeric domain of signal transducing histidine kinase"/>
    <property type="match status" value="1"/>
</dbReference>
<dbReference type="GO" id="GO:0005886">
    <property type="term" value="C:plasma membrane"/>
    <property type="evidence" value="ECO:0007669"/>
    <property type="project" value="TreeGrafter"/>
</dbReference>
<dbReference type="PANTHER" id="PTHR44936">
    <property type="entry name" value="SENSOR PROTEIN CREC"/>
    <property type="match status" value="1"/>
</dbReference>
<keyword evidence="9" id="KW-1133">Transmembrane helix</keyword>
<feature type="transmembrane region" description="Helical" evidence="9">
    <location>
        <begin position="167"/>
        <end position="188"/>
    </location>
</feature>
<keyword evidence="5" id="KW-0808">Transferase</keyword>
<evidence type="ECO:0000256" key="3">
    <source>
        <dbReference type="ARBA" id="ARBA00012438"/>
    </source>
</evidence>
<evidence type="ECO:0000256" key="9">
    <source>
        <dbReference type="SAM" id="Phobius"/>
    </source>
</evidence>
<protein>
    <recommendedName>
        <fullName evidence="3">histidine kinase</fullName>
        <ecNumber evidence="3">2.7.13.3</ecNumber>
    </recommendedName>
</protein>
<dbReference type="AlphaFoldDB" id="A0AB39UTX2"/>
<dbReference type="InterPro" id="IPR036097">
    <property type="entry name" value="HisK_dim/P_sf"/>
</dbReference>
<evidence type="ECO:0000259" key="10">
    <source>
        <dbReference type="SMART" id="SM00388"/>
    </source>
</evidence>
<dbReference type="CDD" id="cd00082">
    <property type="entry name" value="HisKA"/>
    <property type="match status" value="1"/>
</dbReference>
<dbReference type="Pfam" id="PF00512">
    <property type="entry name" value="HisKA"/>
    <property type="match status" value="1"/>
</dbReference>
<evidence type="ECO:0000256" key="7">
    <source>
        <dbReference type="ARBA" id="ARBA00022777"/>
    </source>
</evidence>
<dbReference type="InterPro" id="IPR003661">
    <property type="entry name" value="HisK_dim/P_dom"/>
</dbReference>
<keyword evidence="6" id="KW-0547">Nucleotide-binding</keyword>
<dbReference type="GO" id="GO:0000155">
    <property type="term" value="F:phosphorelay sensor kinase activity"/>
    <property type="evidence" value="ECO:0007669"/>
    <property type="project" value="InterPro"/>
</dbReference>
<dbReference type="SMART" id="SM00388">
    <property type="entry name" value="HisKA"/>
    <property type="match status" value="1"/>
</dbReference>
<dbReference type="EMBL" id="CP154858">
    <property type="protein sequence ID" value="XDT71575.1"/>
    <property type="molecule type" value="Genomic_DNA"/>
</dbReference>
<keyword evidence="9" id="KW-0812">Transmembrane</keyword>
<dbReference type="GO" id="GO:0005524">
    <property type="term" value="F:ATP binding"/>
    <property type="evidence" value="ECO:0007669"/>
    <property type="project" value="UniProtKB-KW"/>
</dbReference>
<dbReference type="RefSeq" id="WP_369600602.1">
    <property type="nucleotide sequence ID" value="NZ_CP154858.1"/>
</dbReference>
<dbReference type="Gene3D" id="1.10.287.130">
    <property type="match status" value="1"/>
</dbReference>
<evidence type="ECO:0000256" key="6">
    <source>
        <dbReference type="ARBA" id="ARBA00022741"/>
    </source>
</evidence>
<dbReference type="InterPro" id="IPR050980">
    <property type="entry name" value="2C_sensor_his_kinase"/>
</dbReference>
<keyword evidence="9" id="KW-0472">Membrane</keyword>
<evidence type="ECO:0000256" key="1">
    <source>
        <dbReference type="ARBA" id="ARBA00000085"/>
    </source>
</evidence>
<reference evidence="11" key="1">
    <citation type="submission" date="2024-05" db="EMBL/GenBank/DDBJ databases">
        <title>Genome sequencing of novel strain.</title>
        <authorList>
            <person name="Ganbat D."/>
            <person name="Ganbat S."/>
            <person name="Lee S.-J."/>
        </authorList>
    </citation>
    <scope>NUCLEOTIDE SEQUENCE</scope>
    <source>
        <strain evidence="11">SMD15-11</strain>
    </source>
</reference>
<dbReference type="PANTHER" id="PTHR44936:SF10">
    <property type="entry name" value="SENSOR PROTEIN RSTB"/>
    <property type="match status" value="1"/>
</dbReference>
<evidence type="ECO:0000256" key="2">
    <source>
        <dbReference type="ARBA" id="ARBA00004651"/>
    </source>
</evidence>
<sequence length="379" mass="42213">MSHPLWLRVLLAFMLAVMPMAWLAGDLMRAQDTMILQSQQAARRVADISAARERLATALRGLERALRQQQVLKTDAMVQLVRRHRDRVAEQTRELAGLAHPEAPPDALIRALQALPDDTPETALDQLAGLRSKALQALENSARAATRQALDDLIRDSHDHQARSARLMSLFAGLTLALVMLFTLGLSLPLKRLARAARLLGQPDWHPPGHSSVREIRELTRTLDQASRRLLDAEARKLVYLHQVSHALKTPLATLQEGIALLHDRIAGPLTPTQTEVLSLMQSGTRDMQRQIENLLLLNRLDQHGDEADARTQDLRQLIEQLYTAYLPRLIRRGLVICIGGPPLTLNAPMVALQGILENLFANMTQYAPRIHAAMSSGR</sequence>